<reference evidence="5 6" key="1">
    <citation type="journal article" date="2019" name="Int. J. Syst. Evol. Microbiol.">
        <title>The Global Catalogue of Microorganisms (GCM) 10K type strain sequencing project: providing services to taxonomists for standard genome sequencing and annotation.</title>
        <authorList>
            <consortium name="The Broad Institute Genomics Platform"/>
            <consortium name="The Broad Institute Genome Sequencing Center for Infectious Disease"/>
            <person name="Wu L."/>
            <person name="Ma J."/>
        </authorList>
    </citation>
    <scope>NUCLEOTIDE SEQUENCE [LARGE SCALE GENOMIC DNA]</scope>
    <source>
        <strain evidence="5 6">WLHS5</strain>
    </source>
</reference>
<dbReference type="PROSITE" id="PS51186">
    <property type="entry name" value="GNAT"/>
    <property type="match status" value="1"/>
</dbReference>
<keyword evidence="1 5" id="KW-0808">Transferase</keyword>
<evidence type="ECO:0000256" key="2">
    <source>
        <dbReference type="ARBA" id="ARBA00023315"/>
    </source>
</evidence>
<dbReference type="AlphaFoldDB" id="A0ABD5PST2"/>
<accession>A0ABD5PST2</accession>
<dbReference type="GO" id="GO:0016746">
    <property type="term" value="F:acyltransferase activity"/>
    <property type="evidence" value="ECO:0007669"/>
    <property type="project" value="UniProtKB-KW"/>
</dbReference>
<comment type="similarity">
    <text evidence="3">Belongs to the acetyltransferase family. RimJ subfamily.</text>
</comment>
<evidence type="ECO:0000256" key="3">
    <source>
        <dbReference type="ARBA" id="ARBA00038502"/>
    </source>
</evidence>
<evidence type="ECO:0000256" key="1">
    <source>
        <dbReference type="ARBA" id="ARBA00022679"/>
    </source>
</evidence>
<sequence>MPGHVFLEGDRVVLSVVERADPDLAALGHARNDPAFRRALGFDTPWSRDRVAEFLDSAANDESSINLLVCLAPDLERGNGPASDEPTAADPEILGAVNLFDVDRHTGTLSYWLYDAYQGEGYATEAVSAVVEYAFAELGLHRVEARAFAENDRSRALLDRLGFVHEGTERECDFANGEYRNVERYGLLEDEWDGPGWE</sequence>
<evidence type="ECO:0000313" key="5">
    <source>
        <dbReference type="EMBL" id="MFC4543630.1"/>
    </source>
</evidence>
<comment type="caution">
    <text evidence="5">The sequence shown here is derived from an EMBL/GenBank/DDBJ whole genome shotgun (WGS) entry which is preliminary data.</text>
</comment>
<keyword evidence="2 5" id="KW-0012">Acyltransferase</keyword>
<feature type="domain" description="N-acetyltransferase" evidence="4">
    <location>
        <begin position="38"/>
        <end position="183"/>
    </location>
</feature>
<name>A0ABD5PST2_9EURY</name>
<evidence type="ECO:0000313" key="6">
    <source>
        <dbReference type="Proteomes" id="UP001595898"/>
    </source>
</evidence>
<gene>
    <name evidence="5" type="ORF">ACFO5R_17020</name>
</gene>
<keyword evidence="6" id="KW-1185">Reference proteome</keyword>
<protein>
    <submittedName>
        <fullName evidence="5">GNAT family N-acetyltransferase</fullName>
        <ecNumber evidence="5">2.3.-.-</ecNumber>
    </submittedName>
</protein>
<dbReference type="SUPFAM" id="SSF55729">
    <property type="entry name" value="Acyl-CoA N-acyltransferases (Nat)"/>
    <property type="match status" value="1"/>
</dbReference>
<dbReference type="Pfam" id="PF13302">
    <property type="entry name" value="Acetyltransf_3"/>
    <property type="match status" value="1"/>
</dbReference>
<evidence type="ECO:0000259" key="4">
    <source>
        <dbReference type="PROSITE" id="PS51186"/>
    </source>
</evidence>
<dbReference type="PANTHER" id="PTHR43792">
    <property type="entry name" value="GNAT FAMILY, PUTATIVE (AFU_ORTHOLOGUE AFUA_3G00765)-RELATED-RELATED"/>
    <property type="match status" value="1"/>
</dbReference>
<organism evidence="5 6">
    <name type="scientific">Halosolutus amylolyticus</name>
    <dbReference type="NCBI Taxonomy" id="2932267"/>
    <lineage>
        <taxon>Archaea</taxon>
        <taxon>Methanobacteriati</taxon>
        <taxon>Methanobacteriota</taxon>
        <taxon>Stenosarchaea group</taxon>
        <taxon>Halobacteria</taxon>
        <taxon>Halobacteriales</taxon>
        <taxon>Natrialbaceae</taxon>
        <taxon>Halosolutus</taxon>
    </lineage>
</organism>
<dbReference type="EC" id="2.3.-.-" evidence="5"/>
<dbReference type="Gene3D" id="3.40.630.30">
    <property type="match status" value="1"/>
</dbReference>
<dbReference type="PANTHER" id="PTHR43792:SF8">
    <property type="entry name" value="[RIBOSOMAL PROTEIN US5]-ALANINE N-ACETYLTRANSFERASE"/>
    <property type="match status" value="1"/>
</dbReference>
<dbReference type="Proteomes" id="UP001595898">
    <property type="component" value="Unassembled WGS sequence"/>
</dbReference>
<dbReference type="RefSeq" id="WP_250138596.1">
    <property type="nucleotide sequence ID" value="NZ_JALIQP010000001.1"/>
</dbReference>
<dbReference type="InterPro" id="IPR016181">
    <property type="entry name" value="Acyl_CoA_acyltransferase"/>
</dbReference>
<dbReference type="InterPro" id="IPR000182">
    <property type="entry name" value="GNAT_dom"/>
</dbReference>
<dbReference type="InterPro" id="IPR051531">
    <property type="entry name" value="N-acetyltransferase"/>
</dbReference>
<proteinExistence type="inferred from homology"/>
<dbReference type="EMBL" id="JBHSFA010000009">
    <property type="protein sequence ID" value="MFC4543630.1"/>
    <property type="molecule type" value="Genomic_DNA"/>
</dbReference>